<feature type="transmembrane region" description="Helical" evidence="5">
    <location>
        <begin position="115"/>
        <end position="136"/>
    </location>
</feature>
<dbReference type="Gene3D" id="1.20.1720.10">
    <property type="entry name" value="Multidrug resistance protein D"/>
    <property type="match status" value="1"/>
</dbReference>
<dbReference type="CDD" id="cd17321">
    <property type="entry name" value="MFS_MMR_MDR_like"/>
    <property type="match status" value="1"/>
</dbReference>
<evidence type="ECO:0000259" key="6">
    <source>
        <dbReference type="PROSITE" id="PS50850"/>
    </source>
</evidence>
<feature type="transmembrane region" description="Helical" evidence="5">
    <location>
        <begin position="20"/>
        <end position="46"/>
    </location>
</feature>
<dbReference type="GO" id="GO:0016020">
    <property type="term" value="C:membrane"/>
    <property type="evidence" value="ECO:0007669"/>
    <property type="project" value="UniProtKB-SubCell"/>
</dbReference>
<dbReference type="EMBL" id="JAOCDZ010000008">
    <property type="protein sequence ID" value="MDH0736830.1"/>
    <property type="molecule type" value="Genomic_DNA"/>
</dbReference>
<dbReference type="PROSITE" id="PS50850">
    <property type="entry name" value="MFS"/>
    <property type="match status" value="1"/>
</dbReference>
<dbReference type="Pfam" id="PF07690">
    <property type="entry name" value="MFS_1"/>
    <property type="match status" value="1"/>
</dbReference>
<feature type="transmembrane region" description="Helical" evidence="5">
    <location>
        <begin position="349"/>
        <end position="370"/>
    </location>
</feature>
<evidence type="ECO:0000256" key="4">
    <source>
        <dbReference type="ARBA" id="ARBA00023136"/>
    </source>
</evidence>
<feature type="transmembrane region" description="Helical" evidence="5">
    <location>
        <begin position="210"/>
        <end position="232"/>
    </location>
</feature>
<dbReference type="RefSeq" id="WP_279995444.1">
    <property type="nucleotide sequence ID" value="NZ_JAOCDZ010000008.1"/>
</dbReference>
<dbReference type="PANTHER" id="PTHR42718:SF39">
    <property type="entry name" value="ACTINORHODIN TRANSPORTER-RELATED"/>
    <property type="match status" value="1"/>
</dbReference>
<dbReference type="AlphaFoldDB" id="A0AA42LNX2"/>
<dbReference type="PANTHER" id="PTHR42718">
    <property type="entry name" value="MAJOR FACILITATOR SUPERFAMILY MULTIDRUG TRANSPORTER MFSC"/>
    <property type="match status" value="1"/>
</dbReference>
<dbReference type="Proteomes" id="UP001161094">
    <property type="component" value="Unassembled WGS sequence"/>
</dbReference>
<dbReference type="Gene3D" id="1.20.1250.20">
    <property type="entry name" value="MFS general substrate transporter like domains"/>
    <property type="match status" value="1"/>
</dbReference>
<gene>
    <name evidence="7" type="ORF">N5D93_13505</name>
</gene>
<sequence length="485" mass="50437">MTSNALPSPRTCPTPDTPTLGPLGLAVLLSGGFITIFDLFVVNVAIPSMQSTLAASFSQINFIIAAYEMAYGVLLIAGSRLGDRHCRRRLFMLGMAGFALASALCGLAPDANALIGARVLQGVAAAMLFPQVYALIRVSFDGQARRRAFGLMGMTLGLAAIAGQVLGGWIVHADLFGLAWRTIFLINVPLGLLAWRLARHIPESHEPSSAAMDWPGAACVAAGLALLLLALIEGPARHWPVWSIACAAVAVLLLLWFVRMQRGVKARGGAPLLDMGLMTQPRFAVGCLLVMLVFSTASAMFLCYAMLVQTGFGLDAFTAGLIFAPASVGFVAGSMAAPRLVARFGTPAITLAALLYGGATVALMVHVRMAGADLSPWSLVPALVWLGAAQGAVNTPLVNVALGLVEDRHAGMAAGVVSTLQQVGAALGVAAAGMLFGGALQAHADASAPERYAHAFSAAMQFNVAAIAAAVLLLWWLGRRFSPPT</sequence>
<comment type="subcellular location">
    <subcellularLocation>
        <location evidence="1">Membrane</location>
        <topology evidence="1">Multi-pass membrane protein</topology>
    </subcellularLocation>
</comment>
<reference evidence="7" key="1">
    <citation type="submission" date="2022-09" db="EMBL/GenBank/DDBJ databases">
        <title>Intensive care unit water sources are persistently colonized with multi-drug resistant bacteria and are the site of extensive horizontal gene transfer of antibiotic resistance genes.</title>
        <authorList>
            <person name="Diorio-Toth L."/>
        </authorList>
    </citation>
    <scope>NUCLEOTIDE SEQUENCE</scope>
    <source>
        <strain evidence="7">GD03843</strain>
    </source>
</reference>
<dbReference type="PRINTS" id="PR01036">
    <property type="entry name" value="TCRTETB"/>
</dbReference>
<dbReference type="SUPFAM" id="SSF103473">
    <property type="entry name" value="MFS general substrate transporter"/>
    <property type="match status" value="2"/>
</dbReference>
<evidence type="ECO:0000313" key="8">
    <source>
        <dbReference type="Proteomes" id="UP001161094"/>
    </source>
</evidence>
<dbReference type="InterPro" id="IPR011701">
    <property type="entry name" value="MFS"/>
</dbReference>
<feature type="transmembrane region" description="Helical" evidence="5">
    <location>
        <begin position="319"/>
        <end position="337"/>
    </location>
</feature>
<feature type="transmembrane region" description="Helical" evidence="5">
    <location>
        <begin position="382"/>
        <end position="405"/>
    </location>
</feature>
<dbReference type="InterPro" id="IPR036259">
    <property type="entry name" value="MFS_trans_sf"/>
</dbReference>
<organism evidence="7 8">
    <name type="scientific">Achromobacter spanius</name>
    <dbReference type="NCBI Taxonomy" id="217203"/>
    <lineage>
        <taxon>Bacteria</taxon>
        <taxon>Pseudomonadati</taxon>
        <taxon>Pseudomonadota</taxon>
        <taxon>Betaproteobacteria</taxon>
        <taxon>Burkholderiales</taxon>
        <taxon>Alcaligenaceae</taxon>
        <taxon>Achromobacter</taxon>
    </lineage>
</organism>
<feature type="transmembrane region" description="Helical" evidence="5">
    <location>
        <begin position="178"/>
        <end position="198"/>
    </location>
</feature>
<dbReference type="GO" id="GO:0022857">
    <property type="term" value="F:transmembrane transporter activity"/>
    <property type="evidence" value="ECO:0007669"/>
    <property type="project" value="InterPro"/>
</dbReference>
<feature type="transmembrane region" description="Helical" evidence="5">
    <location>
        <begin position="90"/>
        <end position="109"/>
    </location>
</feature>
<feature type="transmembrane region" description="Helical" evidence="5">
    <location>
        <begin position="412"/>
        <end position="436"/>
    </location>
</feature>
<dbReference type="InterPro" id="IPR020846">
    <property type="entry name" value="MFS_dom"/>
</dbReference>
<comment type="caution">
    <text evidence="7">The sequence shown here is derived from an EMBL/GenBank/DDBJ whole genome shotgun (WGS) entry which is preliminary data.</text>
</comment>
<evidence type="ECO:0000256" key="2">
    <source>
        <dbReference type="ARBA" id="ARBA00022692"/>
    </source>
</evidence>
<accession>A0AA42LNX2</accession>
<feature type="transmembrane region" description="Helical" evidence="5">
    <location>
        <begin position="456"/>
        <end position="477"/>
    </location>
</feature>
<feature type="transmembrane region" description="Helical" evidence="5">
    <location>
        <begin position="58"/>
        <end position="78"/>
    </location>
</feature>
<evidence type="ECO:0000256" key="5">
    <source>
        <dbReference type="SAM" id="Phobius"/>
    </source>
</evidence>
<name>A0AA42LNX2_9BURK</name>
<keyword evidence="4 5" id="KW-0472">Membrane</keyword>
<protein>
    <submittedName>
        <fullName evidence="7">MFS transporter</fullName>
    </submittedName>
</protein>
<feature type="transmembrane region" description="Helical" evidence="5">
    <location>
        <begin position="148"/>
        <end position="172"/>
    </location>
</feature>
<feature type="transmembrane region" description="Helical" evidence="5">
    <location>
        <begin position="283"/>
        <end position="307"/>
    </location>
</feature>
<keyword evidence="3 5" id="KW-1133">Transmembrane helix</keyword>
<proteinExistence type="predicted"/>
<evidence type="ECO:0000256" key="1">
    <source>
        <dbReference type="ARBA" id="ARBA00004141"/>
    </source>
</evidence>
<feature type="domain" description="Major facilitator superfamily (MFS) profile" evidence="6">
    <location>
        <begin position="24"/>
        <end position="485"/>
    </location>
</feature>
<feature type="transmembrane region" description="Helical" evidence="5">
    <location>
        <begin position="238"/>
        <end position="258"/>
    </location>
</feature>
<evidence type="ECO:0000313" key="7">
    <source>
        <dbReference type="EMBL" id="MDH0736830.1"/>
    </source>
</evidence>
<evidence type="ECO:0000256" key="3">
    <source>
        <dbReference type="ARBA" id="ARBA00022989"/>
    </source>
</evidence>
<keyword evidence="2 5" id="KW-0812">Transmembrane</keyword>